<protein>
    <submittedName>
        <fullName evidence="1">Uncharacterized protein</fullName>
    </submittedName>
</protein>
<keyword evidence="2" id="KW-1185">Reference proteome</keyword>
<dbReference type="STRING" id="411945.GA0061102_102731"/>
<proteinExistence type="predicted"/>
<sequence>MRSVSFPATRSSLWAHVHWNIIRRHGNDPLPEDSILTLDRKLIESYFLPGEELAQLKADIQRTLASLAKRDSFEIMPG</sequence>
<evidence type="ECO:0000313" key="1">
    <source>
        <dbReference type="EMBL" id="SCB37945.1"/>
    </source>
</evidence>
<organism evidence="1 2">
    <name type="scientific">Rhizobium miluonense</name>
    <dbReference type="NCBI Taxonomy" id="411945"/>
    <lineage>
        <taxon>Bacteria</taxon>
        <taxon>Pseudomonadati</taxon>
        <taxon>Pseudomonadota</taxon>
        <taxon>Alphaproteobacteria</taxon>
        <taxon>Hyphomicrobiales</taxon>
        <taxon>Rhizobiaceae</taxon>
        <taxon>Rhizobium/Agrobacterium group</taxon>
        <taxon>Rhizobium</taxon>
    </lineage>
</organism>
<evidence type="ECO:0000313" key="2">
    <source>
        <dbReference type="Proteomes" id="UP000199435"/>
    </source>
</evidence>
<gene>
    <name evidence="1" type="ORF">GA0061102_102731</name>
</gene>
<name>A0A1C3WDH9_9HYPH</name>
<accession>A0A1C3WDH9</accession>
<dbReference type="EMBL" id="FMAH01000027">
    <property type="protein sequence ID" value="SCB37945.1"/>
    <property type="molecule type" value="Genomic_DNA"/>
</dbReference>
<dbReference type="AlphaFoldDB" id="A0A1C3WDH9"/>
<reference evidence="2" key="1">
    <citation type="submission" date="2016-08" db="EMBL/GenBank/DDBJ databases">
        <authorList>
            <person name="Varghese N."/>
            <person name="Submissions Spin"/>
        </authorList>
    </citation>
    <scope>NUCLEOTIDE SEQUENCE [LARGE SCALE GENOMIC DNA]</scope>
    <source>
        <strain evidence="2">HAMBI 2971</strain>
    </source>
</reference>
<dbReference type="Proteomes" id="UP000199435">
    <property type="component" value="Unassembled WGS sequence"/>
</dbReference>